<dbReference type="PRINTS" id="PR00598">
    <property type="entry name" value="HTHMARR"/>
</dbReference>
<dbReference type="Gene3D" id="1.10.10.10">
    <property type="entry name" value="Winged helix-like DNA-binding domain superfamily/Winged helix DNA-binding domain"/>
    <property type="match status" value="1"/>
</dbReference>
<comment type="caution">
    <text evidence="3">The sequence shown here is derived from an EMBL/GenBank/DDBJ whole genome shotgun (WGS) entry which is preliminary data.</text>
</comment>
<dbReference type="InterPro" id="IPR036390">
    <property type="entry name" value="WH_DNA-bd_sf"/>
</dbReference>
<dbReference type="Pfam" id="PF12802">
    <property type="entry name" value="MarR_2"/>
    <property type="match status" value="1"/>
</dbReference>
<sequence length="106" mass="11954">MRLILERAKSGDPISPKEIAEHLQITSASVSALIQRLERTGLAHSEDHPGDRRRKLVIPDDTTQDPDDVDPLTARIRDLANDLSPEEAELVSLFLRRVTEEMSREC</sequence>
<keyword evidence="4" id="KW-1185">Reference proteome</keyword>
<reference evidence="3 4" key="1">
    <citation type="submission" date="2018-05" db="EMBL/GenBank/DDBJ databases">
        <title>Amnibacterium sp. M8JJ-5, whole genome shotgun sequence.</title>
        <authorList>
            <person name="Tuo L."/>
        </authorList>
    </citation>
    <scope>NUCLEOTIDE SEQUENCE [LARGE SCALE GENOMIC DNA]</scope>
    <source>
        <strain evidence="3 4">M8JJ-5</strain>
    </source>
</reference>
<name>A0A2V1HY39_9MICO</name>
<evidence type="ECO:0000259" key="2">
    <source>
        <dbReference type="PROSITE" id="PS50995"/>
    </source>
</evidence>
<organism evidence="3 4">
    <name type="scientific">Amnibacterium flavum</name>
    <dbReference type="NCBI Taxonomy" id="2173173"/>
    <lineage>
        <taxon>Bacteria</taxon>
        <taxon>Bacillati</taxon>
        <taxon>Actinomycetota</taxon>
        <taxon>Actinomycetes</taxon>
        <taxon>Micrococcales</taxon>
        <taxon>Microbacteriaceae</taxon>
        <taxon>Amnibacterium</taxon>
    </lineage>
</organism>
<dbReference type="GO" id="GO:0003700">
    <property type="term" value="F:DNA-binding transcription factor activity"/>
    <property type="evidence" value="ECO:0007669"/>
    <property type="project" value="InterPro"/>
</dbReference>
<gene>
    <name evidence="3" type="ORF">DDQ50_02035</name>
</gene>
<evidence type="ECO:0000313" key="3">
    <source>
        <dbReference type="EMBL" id="PVZ95324.1"/>
    </source>
</evidence>
<dbReference type="OrthoDB" id="162531at2"/>
<dbReference type="InterPro" id="IPR000835">
    <property type="entry name" value="HTH_MarR-typ"/>
</dbReference>
<evidence type="ECO:0000256" key="1">
    <source>
        <dbReference type="SAM" id="MobiDB-lite"/>
    </source>
</evidence>
<evidence type="ECO:0000313" key="4">
    <source>
        <dbReference type="Proteomes" id="UP000244893"/>
    </source>
</evidence>
<proteinExistence type="predicted"/>
<dbReference type="Proteomes" id="UP000244893">
    <property type="component" value="Unassembled WGS sequence"/>
</dbReference>
<dbReference type="SMART" id="SM00347">
    <property type="entry name" value="HTH_MARR"/>
    <property type="match status" value="1"/>
</dbReference>
<protein>
    <recommendedName>
        <fullName evidence="2">HTH marR-type domain-containing protein</fullName>
    </recommendedName>
</protein>
<dbReference type="AlphaFoldDB" id="A0A2V1HY39"/>
<dbReference type="PROSITE" id="PS50995">
    <property type="entry name" value="HTH_MARR_2"/>
    <property type="match status" value="1"/>
</dbReference>
<accession>A0A2V1HY39</accession>
<dbReference type="EMBL" id="QEOP01000001">
    <property type="protein sequence ID" value="PVZ95324.1"/>
    <property type="molecule type" value="Genomic_DNA"/>
</dbReference>
<dbReference type="SUPFAM" id="SSF46785">
    <property type="entry name" value="Winged helix' DNA-binding domain"/>
    <property type="match status" value="1"/>
</dbReference>
<dbReference type="RefSeq" id="WP_116755061.1">
    <property type="nucleotide sequence ID" value="NZ_JBHUEX010000001.1"/>
</dbReference>
<feature type="compositionally biased region" description="Basic and acidic residues" evidence="1">
    <location>
        <begin position="41"/>
        <end position="50"/>
    </location>
</feature>
<feature type="domain" description="HTH marR-type" evidence="2">
    <location>
        <begin position="1"/>
        <end position="100"/>
    </location>
</feature>
<dbReference type="InterPro" id="IPR036388">
    <property type="entry name" value="WH-like_DNA-bd_sf"/>
</dbReference>
<feature type="region of interest" description="Disordered" evidence="1">
    <location>
        <begin position="41"/>
        <end position="70"/>
    </location>
</feature>